<evidence type="ECO:0000313" key="2">
    <source>
        <dbReference type="EMBL" id="HDR52365.1"/>
    </source>
</evidence>
<proteinExistence type="predicted"/>
<name>A0A831LMZ3_9BACT</name>
<protein>
    <submittedName>
        <fullName evidence="2">Uncharacterized protein</fullName>
    </submittedName>
</protein>
<comment type="caution">
    <text evidence="2">The sequence shown here is derived from an EMBL/GenBank/DDBJ whole genome shotgun (WGS) entry which is preliminary data.</text>
</comment>
<reference evidence="2" key="1">
    <citation type="journal article" date="2020" name="mSystems">
        <title>Genome- and Community-Level Interaction Insights into Carbon Utilization and Element Cycling Functions of Hydrothermarchaeota in Hydrothermal Sediment.</title>
        <authorList>
            <person name="Zhou Z."/>
            <person name="Liu Y."/>
            <person name="Xu W."/>
            <person name="Pan J."/>
            <person name="Luo Z.H."/>
            <person name="Li M."/>
        </authorList>
    </citation>
    <scope>NUCLEOTIDE SEQUENCE [LARGE SCALE GENOMIC DNA]</scope>
    <source>
        <strain evidence="2">SpSt-1217</strain>
    </source>
</reference>
<evidence type="ECO:0000256" key="1">
    <source>
        <dbReference type="SAM" id="SignalP"/>
    </source>
</evidence>
<dbReference type="PROSITE" id="PS51257">
    <property type="entry name" value="PROKAR_LIPOPROTEIN"/>
    <property type="match status" value="1"/>
</dbReference>
<organism evidence="2">
    <name type="scientific">Mariniphaga anaerophila</name>
    <dbReference type="NCBI Taxonomy" id="1484053"/>
    <lineage>
        <taxon>Bacteria</taxon>
        <taxon>Pseudomonadati</taxon>
        <taxon>Bacteroidota</taxon>
        <taxon>Bacteroidia</taxon>
        <taxon>Marinilabiliales</taxon>
        <taxon>Prolixibacteraceae</taxon>
        <taxon>Mariniphaga</taxon>
    </lineage>
</organism>
<feature type="chain" id="PRO_5032857573" evidence="1">
    <location>
        <begin position="30"/>
        <end position="264"/>
    </location>
</feature>
<dbReference type="EMBL" id="DSDK01000676">
    <property type="protein sequence ID" value="HDR52365.1"/>
    <property type="molecule type" value="Genomic_DNA"/>
</dbReference>
<dbReference type="AlphaFoldDB" id="A0A831LMZ3"/>
<sequence>MKKILVGLSAIVFMVVLMISSCTTPPIEAAQEAYDYNAIVPKVLGLIGPNATIGHGLSEFPVEYSASYFRGGSTLEWSASGGATILEVIDDGSFKGRKAKIVFPQVSQATTVTITVTETTMGGVKSEPFNFNVNLSPYCPLDLDEFTGNYTVWDGDDSGACTISRDPADPLFGLVISGPLSYWLGDGNGGTLKIKLDGCTNGVSFASQATGAIHPTYGDITMTQNDEDGDNSFDPDDKSITLTATHTVAAGSFGGWPVVFVKND</sequence>
<dbReference type="Proteomes" id="UP000886047">
    <property type="component" value="Unassembled WGS sequence"/>
</dbReference>
<feature type="signal peptide" evidence="1">
    <location>
        <begin position="1"/>
        <end position="29"/>
    </location>
</feature>
<keyword evidence="1" id="KW-0732">Signal</keyword>
<gene>
    <name evidence="2" type="ORF">ENN90_12205</name>
</gene>
<accession>A0A831LMZ3</accession>